<protein>
    <submittedName>
        <fullName evidence="1">Uncharacterized protein</fullName>
    </submittedName>
</protein>
<comment type="caution">
    <text evidence="1">The sequence shown here is derived from an EMBL/GenBank/DDBJ whole genome shotgun (WGS) entry which is preliminary data.</text>
</comment>
<sequence length="980" mass="109100">MAVPFIRFTPPYDVHLLRGQSFQLISDGLRAADNSPFVDLLKIGDSYPGPYIDAHPTHQYRFRFSFDEAKAADFGIHISNPVADPRKPDCLIQLDAAEPTLAENRIRNFYVFAQVIDTLGTPSPDDDLRNETALRIHIHTSIAEVWLTPNPLTIYQGLYYRAELYARFDDGCIAKIGNSLFQGNHGSGFRYNISPPITVAWDSDTPGFIGPGFDTLRPQNLSGTHRISAEVSFNGTTLPPARADVVISEMLTHATSLRAELVATGFGPGFSKLDTVPNLLFLSEGFTDDQEFEFKSLIADYVYDLVSKKITSPFNLLKGSVNYWMVFIPSREPGLATFGEQRVTEETNSINLVQLEGTTIPFIEKPVNLSVSDWTINHLLYFVGLPARFEGNSPDELLAEKWKATTNLTDNQVDDLIENCTELIEEWKSYAERRLPEVPDTALGVRVNDYTAARYDDDYNMINLDAKRTHRDYLDDFFYGLRDAANNPVGRTFIKSPQSTPEPTLPQGKDWDNVVILTAFKRGRAQNEDGYMFSNIGSQDFDELTGDLTHNRVSIEPVTMPFKIPPGLKGTITHEICHSFGLGDEYGESPPSDSFRKKPVNHPDVVGWAFANYDGDGASLDNYSNLQAKADLKILGTDGTPLLNPYRIKWRYHLMQKCGMVTAVSATASTLTLTLQRNQAAQFAAGNAVFLRKRKKDGFAYRISETTGSPPVSISLVLHPDPVPSEFLGDTTVQSVDPAQERVTIEKVVGFGPTRQTVTLDLTLESGKAVLCQPGQTIRIGQDSRPGPIFTTFRSATGEIEQKAISPLLTISSVNASANQLVLTIPADFPDFLKTKTSNDDLIVYQPIDMPEGQRSHDYPHKEIIAKPVLDHLLVHSFPFNADPETREVIDTGSGTEIPSRLVPCCSKREREIIGLYSGGARNHGGIYHPAAQCMMRHHTDHNRHIELCAVCRYTLINLVDPTQFGAFTTDYLDRKIYPD</sequence>
<proteinExistence type="predicted"/>
<dbReference type="Proteomes" id="UP000271925">
    <property type="component" value="Unassembled WGS sequence"/>
</dbReference>
<accession>A0A3P1C1V9</accession>
<keyword evidence="2" id="KW-1185">Reference proteome</keyword>
<dbReference type="GO" id="GO:0008237">
    <property type="term" value="F:metallopeptidase activity"/>
    <property type="evidence" value="ECO:0007669"/>
    <property type="project" value="InterPro"/>
</dbReference>
<evidence type="ECO:0000313" key="1">
    <source>
        <dbReference type="EMBL" id="RRB07229.1"/>
    </source>
</evidence>
<dbReference type="EMBL" id="RQJO01000007">
    <property type="protein sequence ID" value="RRB07229.1"/>
    <property type="molecule type" value="Genomic_DNA"/>
</dbReference>
<dbReference type="InterPro" id="IPR024079">
    <property type="entry name" value="MetalloPept_cat_dom_sf"/>
</dbReference>
<evidence type="ECO:0000313" key="2">
    <source>
        <dbReference type="Proteomes" id="UP000271925"/>
    </source>
</evidence>
<gene>
    <name evidence="1" type="ORF">EHT25_05475</name>
</gene>
<organism evidence="1 2">
    <name type="scientific">Larkinella rosea</name>
    <dbReference type="NCBI Taxonomy" id="2025312"/>
    <lineage>
        <taxon>Bacteria</taxon>
        <taxon>Pseudomonadati</taxon>
        <taxon>Bacteroidota</taxon>
        <taxon>Cytophagia</taxon>
        <taxon>Cytophagales</taxon>
        <taxon>Spirosomataceae</taxon>
        <taxon>Larkinella</taxon>
    </lineage>
</organism>
<dbReference type="AlphaFoldDB" id="A0A3P1C1V9"/>
<dbReference type="OrthoDB" id="1488272at2"/>
<dbReference type="RefSeq" id="WP_124871804.1">
    <property type="nucleotide sequence ID" value="NZ_RQJO01000007.1"/>
</dbReference>
<name>A0A3P1C1V9_9BACT</name>
<reference evidence="1 2" key="1">
    <citation type="submission" date="2018-11" db="EMBL/GenBank/DDBJ databases">
        <authorList>
            <person name="Zhou Z."/>
            <person name="Wang G."/>
        </authorList>
    </citation>
    <scope>NUCLEOTIDE SEQUENCE [LARGE SCALE GENOMIC DNA]</scope>
    <source>
        <strain evidence="1 2">KCTC52004</strain>
    </source>
</reference>
<dbReference type="Gene3D" id="3.40.390.10">
    <property type="entry name" value="Collagenase (Catalytic Domain)"/>
    <property type="match status" value="2"/>
</dbReference>